<dbReference type="EMBL" id="LNKT01000045">
    <property type="protein sequence ID" value="KYJ86072.1"/>
    <property type="molecule type" value="Genomic_DNA"/>
</dbReference>
<evidence type="ECO:0000313" key="3">
    <source>
        <dbReference type="EMBL" id="KYJ86072.1"/>
    </source>
</evidence>
<reference evidence="3 4" key="1">
    <citation type="submission" date="2015-11" db="EMBL/GenBank/DDBJ databases">
        <title>Draft genome of Sulfurovum riftiae 1812E, a member of the Epsilonproteobacteria isolated from the tube of the deep-sea hydrothermal vent tubewom Riftia pachyptila.</title>
        <authorList>
            <person name="Vetriani C."/>
            <person name="Giovannelli D."/>
        </authorList>
    </citation>
    <scope>NUCLEOTIDE SEQUENCE [LARGE SCALE GENOMIC DNA]</scope>
    <source>
        <strain evidence="3 4">1812E</strain>
    </source>
</reference>
<keyword evidence="1" id="KW-0732">Signal</keyword>
<evidence type="ECO:0000313" key="4">
    <source>
        <dbReference type="Proteomes" id="UP000075359"/>
    </source>
</evidence>
<name>A0A151CEV9_9BACT</name>
<evidence type="ECO:0000259" key="2">
    <source>
        <dbReference type="Pfam" id="PF07603"/>
    </source>
</evidence>
<comment type="caution">
    <text evidence="3">The sequence shown here is derived from an EMBL/GenBank/DDBJ whole genome shotgun (WGS) entry which is preliminary data.</text>
</comment>
<dbReference type="InterPro" id="IPR011460">
    <property type="entry name" value="Lcl_C"/>
</dbReference>
<accession>A0A151CEV9</accession>
<protein>
    <recommendedName>
        <fullName evidence="2">Lcl C-terminal domain-containing protein</fullName>
    </recommendedName>
</protein>
<feature type="signal peptide" evidence="1">
    <location>
        <begin position="1"/>
        <end position="17"/>
    </location>
</feature>
<dbReference type="Pfam" id="PF07603">
    <property type="entry name" value="Lcl_C"/>
    <property type="match status" value="1"/>
</dbReference>
<dbReference type="Proteomes" id="UP000075359">
    <property type="component" value="Unassembled WGS sequence"/>
</dbReference>
<gene>
    <name evidence="3" type="ORF">AS592_01510</name>
</gene>
<feature type="domain" description="Lcl C-terminal" evidence="2">
    <location>
        <begin position="21"/>
        <end position="134"/>
    </location>
</feature>
<organism evidence="3 4">
    <name type="scientific">Sulfurovum riftiae</name>
    <dbReference type="NCBI Taxonomy" id="1630136"/>
    <lineage>
        <taxon>Bacteria</taxon>
        <taxon>Pseudomonadati</taxon>
        <taxon>Campylobacterota</taxon>
        <taxon>Epsilonproteobacteria</taxon>
        <taxon>Campylobacterales</taxon>
        <taxon>Sulfurovaceae</taxon>
        <taxon>Sulfurovum</taxon>
    </lineage>
</organism>
<evidence type="ECO:0000256" key="1">
    <source>
        <dbReference type="SAM" id="SignalP"/>
    </source>
</evidence>
<dbReference type="RefSeq" id="WP_067331450.1">
    <property type="nucleotide sequence ID" value="NZ_LNKT01000045.1"/>
</dbReference>
<feature type="chain" id="PRO_5007578435" description="Lcl C-terminal domain-containing protein" evidence="1">
    <location>
        <begin position="18"/>
        <end position="137"/>
    </location>
</feature>
<dbReference type="PANTHER" id="PTHR35812">
    <property type="entry name" value="LIPOPROTEIN"/>
    <property type="match status" value="1"/>
</dbReference>
<dbReference type="AlphaFoldDB" id="A0A151CEV9"/>
<sequence>MSRILLTLLTLSAFAMAEITMIRDTSTGLMWEDTPHVRETKITQPRAREYCSELRLGGFEDWRLPTIHELLTIVDYSRVSPAILKAFSYVEDESFYWTKTHVADEDDAFWGVNFKRGASSKASEYYDRYVRCVRDDK</sequence>
<dbReference type="OrthoDB" id="9793251at2"/>
<dbReference type="PANTHER" id="PTHR35812:SF1">
    <property type="entry name" value="LIPOPROTEIN"/>
    <property type="match status" value="1"/>
</dbReference>
<keyword evidence="4" id="KW-1185">Reference proteome</keyword>
<proteinExistence type="predicted"/>
<dbReference type="STRING" id="1630136.AS592_01510"/>